<name>A0A381PF42_9ZZZZ</name>
<keyword evidence="2" id="KW-0812">Transmembrane</keyword>
<keyword evidence="2" id="KW-1133">Transmembrane helix</keyword>
<dbReference type="EMBL" id="UINC01000954">
    <property type="protein sequence ID" value="SUZ65244.1"/>
    <property type="molecule type" value="Genomic_DNA"/>
</dbReference>
<evidence type="ECO:0000313" key="3">
    <source>
        <dbReference type="EMBL" id="SUZ65244.1"/>
    </source>
</evidence>
<protein>
    <submittedName>
        <fullName evidence="3">Uncharacterized protein</fullName>
    </submittedName>
</protein>
<keyword evidence="2" id="KW-0472">Membrane</keyword>
<feature type="non-terminal residue" evidence="3">
    <location>
        <position position="1"/>
    </location>
</feature>
<feature type="region of interest" description="Disordered" evidence="1">
    <location>
        <begin position="40"/>
        <end position="61"/>
    </location>
</feature>
<feature type="compositionally biased region" description="Polar residues" evidence="1">
    <location>
        <begin position="52"/>
        <end position="61"/>
    </location>
</feature>
<accession>A0A381PF42</accession>
<evidence type="ECO:0000256" key="2">
    <source>
        <dbReference type="SAM" id="Phobius"/>
    </source>
</evidence>
<reference evidence="3" key="1">
    <citation type="submission" date="2018-05" db="EMBL/GenBank/DDBJ databases">
        <authorList>
            <person name="Lanie J.A."/>
            <person name="Ng W.-L."/>
            <person name="Kazmierczak K.M."/>
            <person name="Andrzejewski T.M."/>
            <person name="Davidsen T.M."/>
            <person name="Wayne K.J."/>
            <person name="Tettelin H."/>
            <person name="Glass J.I."/>
            <person name="Rusch D."/>
            <person name="Podicherti R."/>
            <person name="Tsui H.-C.T."/>
            <person name="Winkler M.E."/>
        </authorList>
    </citation>
    <scope>NUCLEOTIDE SEQUENCE</scope>
</reference>
<sequence length="61" mass="6508">VLSRILALPELFPRALLIGLTLGVPISITVAWIYPNIGLSGGAQPDEHSVNIPVSESRTED</sequence>
<dbReference type="AlphaFoldDB" id="A0A381PF42"/>
<gene>
    <name evidence="3" type="ORF">METZ01_LOCUS18098</name>
</gene>
<evidence type="ECO:0000256" key="1">
    <source>
        <dbReference type="SAM" id="MobiDB-lite"/>
    </source>
</evidence>
<proteinExistence type="predicted"/>
<feature type="transmembrane region" description="Helical" evidence="2">
    <location>
        <begin position="12"/>
        <end position="34"/>
    </location>
</feature>
<organism evidence="3">
    <name type="scientific">marine metagenome</name>
    <dbReference type="NCBI Taxonomy" id="408172"/>
    <lineage>
        <taxon>unclassified sequences</taxon>
        <taxon>metagenomes</taxon>
        <taxon>ecological metagenomes</taxon>
    </lineage>
</organism>